<evidence type="ECO:0000256" key="1">
    <source>
        <dbReference type="ARBA" id="ARBA00004917"/>
    </source>
</evidence>
<evidence type="ECO:0000256" key="8">
    <source>
        <dbReference type="SAM" id="MobiDB-lite"/>
    </source>
</evidence>
<gene>
    <name evidence="10" type="ORF">Plil01_001519600</name>
</gene>
<proteinExistence type="inferred from homology"/>
<keyword evidence="5 7" id="KW-0808">Transferase</keyword>
<evidence type="ECO:0000256" key="4">
    <source>
        <dbReference type="ARBA" id="ARBA00022619"/>
    </source>
</evidence>
<comment type="similarity">
    <text evidence="2 7">Belongs to the DMRL synthase family.</text>
</comment>
<dbReference type="CDD" id="cd09209">
    <property type="entry name" value="Lumazine_synthase-I"/>
    <property type="match status" value="1"/>
</dbReference>
<reference evidence="10" key="1">
    <citation type="submission" date="2023-04" db="EMBL/GenBank/DDBJ databases">
        <title>Phytophthora lilii NBRC 32176.</title>
        <authorList>
            <person name="Ichikawa N."/>
            <person name="Sato H."/>
            <person name="Tonouchi N."/>
        </authorList>
    </citation>
    <scope>NUCLEOTIDE SEQUENCE</scope>
    <source>
        <strain evidence="10">NBRC 32176</strain>
    </source>
</reference>
<keyword evidence="11" id="KW-1185">Reference proteome</keyword>
<evidence type="ECO:0000256" key="6">
    <source>
        <dbReference type="ARBA" id="ARBA00048785"/>
    </source>
</evidence>
<feature type="transmembrane region" description="Helical" evidence="9">
    <location>
        <begin position="214"/>
        <end position="237"/>
    </location>
</feature>
<dbReference type="Gene3D" id="3.40.50.960">
    <property type="entry name" value="Lumazine/riboflavin synthase"/>
    <property type="match status" value="2"/>
</dbReference>
<dbReference type="FunFam" id="3.40.50.960:FF:000008">
    <property type="entry name" value="6,7-dimethyl-8-ribityllumazine synthase"/>
    <property type="match status" value="1"/>
</dbReference>
<keyword evidence="4 7" id="KW-0686">Riboflavin biosynthesis</keyword>
<dbReference type="InterPro" id="IPR002180">
    <property type="entry name" value="LS/RS"/>
</dbReference>
<dbReference type="EC" id="2.5.1.78" evidence="3 7"/>
<dbReference type="HAMAP" id="MF_00178">
    <property type="entry name" value="Lumazine_synth"/>
    <property type="match status" value="1"/>
</dbReference>
<protein>
    <recommendedName>
        <fullName evidence="3 7">6,7-dimethyl-8-ribityllumazine synthase</fullName>
        <shortName evidence="7">DMRL synthase</shortName>
        <ecNumber evidence="3 7">2.5.1.78</ecNumber>
    </recommendedName>
</protein>
<dbReference type="NCBIfam" id="TIGR00114">
    <property type="entry name" value="lumazine-synth"/>
    <property type="match status" value="1"/>
</dbReference>
<dbReference type="Pfam" id="PF00885">
    <property type="entry name" value="DMRL_synthase"/>
    <property type="match status" value="1"/>
</dbReference>
<keyword evidence="9" id="KW-0472">Membrane</keyword>
<organism evidence="10 11">
    <name type="scientific">Phytophthora lilii</name>
    <dbReference type="NCBI Taxonomy" id="2077276"/>
    <lineage>
        <taxon>Eukaryota</taxon>
        <taxon>Sar</taxon>
        <taxon>Stramenopiles</taxon>
        <taxon>Oomycota</taxon>
        <taxon>Peronosporomycetes</taxon>
        <taxon>Peronosporales</taxon>
        <taxon>Peronosporaceae</taxon>
        <taxon>Phytophthora</taxon>
    </lineage>
</organism>
<comment type="pathway">
    <text evidence="1 7">Cofactor biosynthesis; riboflavin biosynthesis; riboflavin from 2-hydroxy-3-oxobutyl phosphate and 5-amino-6-(D-ribitylamino)uracil: step 1/2.</text>
</comment>
<dbReference type="GO" id="GO:0009231">
    <property type="term" value="P:riboflavin biosynthetic process"/>
    <property type="evidence" value="ECO:0007669"/>
    <property type="project" value="UniProtKB-KW"/>
</dbReference>
<comment type="caution">
    <text evidence="10">The sequence shown here is derived from an EMBL/GenBank/DDBJ whole genome shotgun (WGS) entry which is preliminary data.</text>
</comment>
<comment type="function">
    <text evidence="7">Catalyzes the formation of 6,7-dimethyl-8-ribityllumazine by condensation of 5-amino-6-(D-ribitylamino)uracil with 3,4-dihydroxy-2-butanone 4-phosphate. This is the penultimate step in the biosynthesis of riboflavin.</text>
</comment>
<dbReference type="InterPro" id="IPR034964">
    <property type="entry name" value="LS"/>
</dbReference>
<evidence type="ECO:0000256" key="7">
    <source>
        <dbReference type="RuleBase" id="RU003795"/>
    </source>
</evidence>
<evidence type="ECO:0000313" key="10">
    <source>
        <dbReference type="EMBL" id="GMF35799.1"/>
    </source>
</evidence>
<comment type="catalytic activity">
    <reaction evidence="6 7">
        <text>(2S)-2-hydroxy-3-oxobutyl phosphate + 5-amino-6-(D-ribitylamino)uracil = 6,7-dimethyl-8-(1-D-ribityl)lumazine + phosphate + 2 H2O + H(+)</text>
        <dbReference type="Rhea" id="RHEA:26152"/>
        <dbReference type="ChEBI" id="CHEBI:15377"/>
        <dbReference type="ChEBI" id="CHEBI:15378"/>
        <dbReference type="ChEBI" id="CHEBI:15934"/>
        <dbReference type="ChEBI" id="CHEBI:43474"/>
        <dbReference type="ChEBI" id="CHEBI:58201"/>
        <dbReference type="ChEBI" id="CHEBI:58830"/>
        <dbReference type="EC" id="2.5.1.78"/>
    </reaction>
</comment>
<accession>A0A9W6XCB5</accession>
<dbReference type="Proteomes" id="UP001165083">
    <property type="component" value="Unassembled WGS sequence"/>
</dbReference>
<evidence type="ECO:0000256" key="9">
    <source>
        <dbReference type="SAM" id="Phobius"/>
    </source>
</evidence>
<dbReference type="OrthoDB" id="2965at2759"/>
<dbReference type="PANTHER" id="PTHR21058:SF0">
    <property type="entry name" value="6,7-DIMETHYL-8-RIBITYLLUMAZINE SYNTHASE"/>
    <property type="match status" value="1"/>
</dbReference>
<evidence type="ECO:0000256" key="3">
    <source>
        <dbReference type="ARBA" id="ARBA00012664"/>
    </source>
</evidence>
<dbReference type="InterPro" id="IPR036467">
    <property type="entry name" value="LS/RS_sf"/>
</dbReference>
<evidence type="ECO:0000256" key="2">
    <source>
        <dbReference type="ARBA" id="ARBA00007424"/>
    </source>
</evidence>
<dbReference type="PANTHER" id="PTHR21058">
    <property type="entry name" value="6,7-DIMETHYL-8-RIBITYLLUMAZINE SYNTHASE DMRL SYNTHASE LUMAZINE SYNTHASE"/>
    <property type="match status" value="1"/>
</dbReference>
<feature type="region of interest" description="Disordered" evidence="8">
    <location>
        <begin position="1"/>
        <end position="26"/>
    </location>
</feature>
<keyword evidence="9" id="KW-1133">Transmembrane helix</keyword>
<evidence type="ECO:0000313" key="11">
    <source>
        <dbReference type="Proteomes" id="UP001165083"/>
    </source>
</evidence>
<dbReference type="GO" id="GO:0009349">
    <property type="term" value="C:riboflavin synthase complex"/>
    <property type="evidence" value="ECO:0007669"/>
    <property type="project" value="UniProtKB-UniRule"/>
</dbReference>
<sequence length="241" mass="25715">MAAGLQSKRSPSGSHLKKRVPPHKSAMPGAIKQHALDALSSRKTDGRGLRVAIVHAKWNAEVVNSLVAAAKTELLRAGVAAQDVVVADVSGAYELPYAASRLIASQKLDAVICVGTLIKGDTMHFEYICEAVSQGIMRVQLDTGVPVLFGVLTVLNEQQAKDRAGLSDKGHNHGTEWAQTAVEMARLREATLKGGCPMRPHEHLPYHSLSNCPFFTISTWLHIATLGALGFVAASVAKKLA</sequence>
<evidence type="ECO:0000256" key="5">
    <source>
        <dbReference type="ARBA" id="ARBA00022679"/>
    </source>
</evidence>
<dbReference type="SUPFAM" id="SSF52121">
    <property type="entry name" value="Lumazine synthase"/>
    <property type="match status" value="1"/>
</dbReference>
<name>A0A9W6XCB5_9STRA</name>
<keyword evidence="9" id="KW-0812">Transmembrane</keyword>
<dbReference type="GO" id="GO:0000906">
    <property type="term" value="F:6,7-dimethyl-8-ribityllumazine synthase activity"/>
    <property type="evidence" value="ECO:0007669"/>
    <property type="project" value="UniProtKB-EC"/>
</dbReference>
<dbReference type="EMBL" id="BSXW01001321">
    <property type="protein sequence ID" value="GMF35799.1"/>
    <property type="molecule type" value="Genomic_DNA"/>
</dbReference>
<dbReference type="AlphaFoldDB" id="A0A9W6XCB5"/>